<protein>
    <submittedName>
        <fullName evidence="1">Uncharacterized protein</fullName>
    </submittedName>
</protein>
<name>V6TKF8_GIAIN</name>
<gene>
    <name evidence="1" type="ORF">DHA2_151665</name>
</gene>
<sequence length="148" mass="15887">VLLLASGPSLPWGLLETGQEGGLLPLRASTPSADRRAMSLRQACRLCDCPCRITIVAVEAERGISSAPGEQVLSRAVWRHTQGPEGPSLGVQRAAPGMRRLGLRPPADRRPRALAYMSRQNPASNSSSWAIVKQLYQCTTCTGHSLSD</sequence>
<dbReference type="Proteomes" id="UP000018320">
    <property type="component" value="Unassembled WGS sequence"/>
</dbReference>
<proteinExistence type="predicted"/>
<organism evidence="1 2">
    <name type="scientific">Giardia intestinalis</name>
    <name type="common">Giardia lamblia</name>
    <dbReference type="NCBI Taxonomy" id="5741"/>
    <lineage>
        <taxon>Eukaryota</taxon>
        <taxon>Metamonada</taxon>
        <taxon>Diplomonadida</taxon>
        <taxon>Hexamitidae</taxon>
        <taxon>Giardiinae</taxon>
        <taxon>Giardia</taxon>
    </lineage>
</organism>
<feature type="non-terminal residue" evidence="1">
    <location>
        <position position="1"/>
    </location>
</feature>
<reference evidence="1 2" key="2">
    <citation type="journal article" date="2013" name="Genome Biol. Evol.">
        <title>Genome sequencing of Giardia lamblia genotypes A2 and B isolates (DH and GS) and comparative analysis with the genomes of genotypes A1 and E (WB and Pig).</title>
        <authorList>
            <person name="Adam R.D."/>
            <person name="Dahlstrom E.W."/>
            <person name="Martens C.A."/>
            <person name="Bruno D.P."/>
            <person name="Barbian K.D."/>
            <person name="Ricklefs S.M."/>
            <person name="Hernandez M.M."/>
            <person name="Narla N.P."/>
            <person name="Patel R.B."/>
            <person name="Porcella S.F."/>
            <person name="Nash T.E."/>
        </authorList>
    </citation>
    <scope>NUCLEOTIDE SEQUENCE [LARGE SCALE GENOMIC DNA]</scope>
    <source>
        <strain evidence="1 2">DH</strain>
    </source>
</reference>
<evidence type="ECO:0000313" key="2">
    <source>
        <dbReference type="Proteomes" id="UP000018320"/>
    </source>
</evidence>
<dbReference type="AlphaFoldDB" id="V6TKF8"/>
<comment type="caution">
    <text evidence="1">The sequence shown here is derived from an EMBL/GenBank/DDBJ whole genome shotgun (WGS) entry which is preliminary data.</text>
</comment>
<dbReference type="VEuPathDB" id="GiardiaDB:DHA2_151665"/>
<evidence type="ECO:0000313" key="1">
    <source>
        <dbReference type="EMBL" id="ESU39478.1"/>
    </source>
</evidence>
<accession>V6TKF8</accession>
<reference evidence="2" key="1">
    <citation type="submission" date="2012-02" db="EMBL/GenBank/DDBJ databases">
        <title>Genome sequencing of Giardia lamblia Genotypes A2 and B isolates (DH and GS) and comparative analysis with the genomes of Genotypes A1 and E (WB and Pig).</title>
        <authorList>
            <person name="Adam R."/>
            <person name="Dahlstrom E."/>
            <person name="Martens C."/>
            <person name="Bruno D."/>
            <person name="Barbian K."/>
            <person name="Porcella S.F."/>
            <person name="Nash T."/>
        </authorList>
    </citation>
    <scope>NUCLEOTIDE SEQUENCE</scope>
    <source>
        <strain evidence="2">DH</strain>
    </source>
</reference>
<dbReference type="EMBL" id="AHGT01000003">
    <property type="protein sequence ID" value="ESU39478.1"/>
    <property type="molecule type" value="Genomic_DNA"/>
</dbReference>